<dbReference type="RefSeq" id="WP_310919585.1">
    <property type="nucleotide sequence ID" value="NZ_JAMQON010000002.1"/>
</dbReference>
<protein>
    <submittedName>
        <fullName evidence="1">Uncharacterized protein</fullName>
    </submittedName>
</protein>
<proteinExistence type="predicted"/>
<reference evidence="1 2" key="1">
    <citation type="submission" date="2022-06" db="EMBL/GenBank/DDBJ databases">
        <title>Haloarcula sp. a new haloarchaeum isolate from saline soil.</title>
        <authorList>
            <person name="Strakova D."/>
            <person name="Galisteo C."/>
            <person name="Sanchez-Porro C."/>
            <person name="Ventosa A."/>
        </authorList>
    </citation>
    <scope>NUCLEOTIDE SEQUENCE [LARGE SCALE GENOMIC DNA]</scope>
    <source>
        <strain evidence="1 2">S1CR25-12</strain>
    </source>
</reference>
<organism evidence="1 2">
    <name type="scientific">Haloarcula saliterrae</name>
    <dbReference type="NCBI Taxonomy" id="2950534"/>
    <lineage>
        <taxon>Archaea</taxon>
        <taxon>Methanobacteriati</taxon>
        <taxon>Methanobacteriota</taxon>
        <taxon>Stenosarchaea group</taxon>
        <taxon>Halobacteria</taxon>
        <taxon>Halobacteriales</taxon>
        <taxon>Haloarculaceae</taxon>
        <taxon>Haloarcula</taxon>
    </lineage>
</organism>
<keyword evidence="2" id="KW-1185">Reference proteome</keyword>
<gene>
    <name evidence="1" type="ORF">NDI56_11055</name>
</gene>
<dbReference type="EMBL" id="JAMQON010000002">
    <property type="protein sequence ID" value="MDS0259932.1"/>
    <property type="molecule type" value="Genomic_DNA"/>
</dbReference>
<sequence length="151" mass="16187">MTDTVPAWPDDEPAYRLRPPAADEGAGLDALAAVLDATPRGPSTAVVRLAVGRRTDVVGPRRRALETLSGVSAVTVHDDRTTGIAPLTGECFEAIATLFTDVDRLLVRDDEDVAIAEWRDETLRFALPDAAVEALQSDLDGALVDRIEPLE</sequence>
<evidence type="ECO:0000313" key="1">
    <source>
        <dbReference type="EMBL" id="MDS0259932.1"/>
    </source>
</evidence>
<evidence type="ECO:0000313" key="2">
    <source>
        <dbReference type="Proteomes" id="UP001259659"/>
    </source>
</evidence>
<comment type="caution">
    <text evidence="1">The sequence shown here is derived from an EMBL/GenBank/DDBJ whole genome shotgun (WGS) entry which is preliminary data.</text>
</comment>
<accession>A0ABU2FCD8</accession>
<dbReference type="Proteomes" id="UP001259659">
    <property type="component" value="Unassembled WGS sequence"/>
</dbReference>
<name>A0ABU2FCD8_9EURY</name>